<keyword evidence="14" id="KW-1185">Reference proteome</keyword>
<dbReference type="GO" id="GO:0044780">
    <property type="term" value="P:bacterial-type flagellum assembly"/>
    <property type="evidence" value="ECO:0007669"/>
    <property type="project" value="InterPro"/>
</dbReference>
<dbReference type="PANTHER" id="PTHR33308:SF9">
    <property type="entry name" value="PEPTIDOGLYCAN HYDROLASE FLGJ"/>
    <property type="match status" value="1"/>
</dbReference>
<dbReference type="PANTHER" id="PTHR33308">
    <property type="entry name" value="PEPTIDOGLYCAN HYDROLASE FLGJ"/>
    <property type="match status" value="1"/>
</dbReference>
<protein>
    <recommendedName>
        <fullName evidence="5">Peptidoglycan hydrolase FlgJ</fullName>
    </recommendedName>
    <alternativeName>
        <fullName evidence="11">Muramidase FlgJ</fullName>
    </alternativeName>
</protein>
<gene>
    <name evidence="13" type="primary">flgJ</name>
    <name evidence="13" type="ORF">GCM10007391_01320</name>
</gene>
<evidence type="ECO:0000256" key="7">
    <source>
        <dbReference type="ARBA" id="ARBA00022795"/>
    </source>
</evidence>
<dbReference type="InterPro" id="IPR002901">
    <property type="entry name" value="MGlyc_endo_b_GlcNAc-like_dom"/>
</dbReference>
<reference evidence="13" key="1">
    <citation type="journal article" date="2014" name="Int. J. Syst. Evol. Microbiol.">
        <title>Complete genome sequence of Corynebacterium casei LMG S-19264T (=DSM 44701T), isolated from a smear-ripened cheese.</title>
        <authorList>
            <consortium name="US DOE Joint Genome Institute (JGI-PGF)"/>
            <person name="Walter F."/>
            <person name="Albersmeier A."/>
            <person name="Kalinowski J."/>
            <person name="Ruckert C."/>
        </authorList>
    </citation>
    <scope>NUCLEOTIDE SEQUENCE</scope>
    <source>
        <strain evidence="13">KCTC 22164</strain>
    </source>
</reference>
<dbReference type="EMBL" id="BMXP01000001">
    <property type="protein sequence ID" value="GGW73417.1"/>
    <property type="molecule type" value="Genomic_DNA"/>
</dbReference>
<keyword evidence="6" id="KW-0574">Periplasm</keyword>
<dbReference type="NCBIfam" id="TIGR02541">
    <property type="entry name" value="flagell_FlgJ"/>
    <property type="match status" value="1"/>
</dbReference>
<keyword evidence="13" id="KW-0966">Cell projection</keyword>
<evidence type="ECO:0000256" key="6">
    <source>
        <dbReference type="ARBA" id="ARBA00022764"/>
    </source>
</evidence>
<keyword evidence="8" id="KW-0378">Hydrolase</keyword>
<comment type="caution">
    <text evidence="13">The sequence shown here is derived from an EMBL/GenBank/DDBJ whole genome shotgun (WGS) entry which is preliminary data.</text>
</comment>
<dbReference type="GO" id="GO:0071555">
    <property type="term" value="P:cell wall organization"/>
    <property type="evidence" value="ECO:0007669"/>
    <property type="project" value="UniProtKB-KW"/>
</dbReference>
<dbReference type="Pfam" id="PF10135">
    <property type="entry name" value="Rod-binding"/>
    <property type="match status" value="1"/>
</dbReference>
<sequence>MEPINTQSQLEMSRNVHDLGSINKMREAIASGDDKVLREAANQFEAIFVQMMLKSMRKAQDALSDENSPFNSEQMKFYRDMHDQQLATDLSSGKGMGLADLIVKQLGQQDDSYTPGSLVRSDGNLNPVNQASRDAVNTVTQNMLDSASKGSPSAHKAAMFETPQDFVAAIRPHAEQVAKELGVDPKAIISQAAVETGWGKFVIHDKQGNSSHNLFGIKASGDWQGRAAVVDTLEFTGDVPRRQKAAFRAYDSLNEAVRDYGKFIAGQPRYQQALEQGTNARGYAESLQQAGYATDPTYAEKIMSVYNGDRLNSMLPDNGRGE</sequence>
<dbReference type="Proteomes" id="UP000631300">
    <property type="component" value="Unassembled WGS sequence"/>
</dbReference>
<evidence type="ECO:0000313" key="13">
    <source>
        <dbReference type="EMBL" id="GGW73417.1"/>
    </source>
</evidence>
<keyword evidence="10" id="KW-0961">Cell wall biogenesis/degradation</keyword>
<dbReference type="PRINTS" id="PR01002">
    <property type="entry name" value="FLGFLGJ"/>
</dbReference>
<evidence type="ECO:0000256" key="2">
    <source>
        <dbReference type="ARBA" id="ARBA00004418"/>
    </source>
</evidence>
<keyword evidence="9" id="KW-0326">Glycosidase</keyword>
<dbReference type="Pfam" id="PF01832">
    <property type="entry name" value="Glucosaminidase"/>
    <property type="match status" value="1"/>
</dbReference>
<comment type="subcellular location">
    <subcellularLocation>
        <location evidence="2">Periplasm</location>
    </subcellularLocation>
</comment>
<evidence type="ECO:0000256" key="3">
    <source>
        <dbReference type="ARBA" id="ARBA00006880"/>
    </source>
</evidence>
<evidence type="ECO:0000256" key="5">
    <source>
        <dbReference type="ARBA" id="ARBA00013433"/>
    </source>
</evidence>
<dbReference type="GO" id="GO:0042597">
    <property type="term" value="C:periplasmic space"/>
    <property type="evidence" value="ECO:0007669"/>
    <property type="project" value="UniProtKB-SubCell"/>
</dbReference>
<dbReference type="GO" id="GO:0071973">
    <property type="term" value="P:bacterial-type flagellum-dependent cell motility"/>
    <property type="evidence" value="ECO:0007669"/>
    <property type="project" value="TreeGrafter"/>
</dbReference>
<evidence type="ECO:0000256" key="10">
    <source>
        <dbReference type="ARBA" id="ARBA00023316"/>
    </source>
</evidence>
<dbReference type="InterPro" id="IPR013377">
    <property type="entry name" value="FlgJ"/>
</dbReference>
<keyword evidence="13" id="KW-0969">Cilium</keyword>
<evidence type="ECO:0000259" key="12">
    <source>
        <dbReference type="SMART" id="SM00047"/>
    </source>
</evidence>
<name>A0A918JD86_9ALTE</name>
<comment type="similarity">
    <text evidence="3">In the N-terminal section; belongs to the FlgJ family.</text>
</comment>
<organism evidence="13 14">
    <name type="scientific">Alteromonas halophila</name>
    <dbReference type="NCBI Taxonomy" id="516698"/>
    <lineage>
        <taxon>Bacteria</taxon>
        <taxon>Pseudomonadati</taxon>
        <taxon>Pseudomonadota</taxon>
        <taxon>Gammaproteobacteria</taxon>
        <taxon>Alteromonadales</taxon>
        <taxon>Alteromonadaceae</taxon>
        <taxon>Alteromonas/Salinimonas group</taxon>
        <taxon>Alteromonas</taxon>
    </lineage>
</organism>
<dbReference type="Gene3D" id="2.10.70.40">
    <property type="entry name" value="peptidoglycan hydrolase"/>
    <property type="match status" value="1"/>
</dbReference>
<evidence type="ECO:0000256" key="11">
    <source>
        <dbReference type="ARBA" id="ARBA00030835"/>
    </source>
</evidence>
<evidence type="ECO:0000313" key="14">
    <source>
        <dbReference type="Proteomes" id="UP000631300"/>
    </source>
</evidence>
<keyword evidence="13" id="KW-0282">Flagellum</keyword>
<evidence type="ECO:0000256" key="9">
    <source>
        <dbReference type="ARBA" id="ARBA00023295"/>
    </source>
</evidence>
<comment type="function">
    <text evidence="1">Flagellum-specific muramidase which hydrolyzes the peptidoglycan layer to assemble the rod structure in the periplasmic space.</text>
</comment>
<evidence type="ECO:0000256" key="1">
    <source>
        <dbReference type="ARBA" id="ARBA00002954"/>
    </source>
</evidence>
<proteinExistence type="inferred from homology"/>
<dbReference type="GO" id="GO:0004040">
    <property type="term" value="F:amidase activity"/>
    <property type="evidence" value="ECO:0007669"/>
    <property type="project" value="InterPro"/>
</dbReference>
<reference evidence="13" key="2">
    <citation type="submission" date="2020-09" db="EMBL/GenBank/DDBJ databases">
        <authorList>
            <person name="Sun Q."/>
            <person name="Kim S."/>
        </authorList>
    </citation>
    <scope>NUCLEOTIDE SEQUENCE</scope>
    <source>
        <strain evidence="13">KCTC 22164</strain>
    </source>
</reference>
<evidence type="ECO:0000256" key="4">
    <source>
        <dbReference type="ARBA" id="ARBA00007974"/>
    </source>
</evidence>
<dbReference type="InterPro" id="IPR019301">
    <property type="entry name" value="Flagellar_prot_FlgJ_N"/>
</dbReference>
<dbReference type="GO" id="GO:0016798">
    <property type="term" value="F:hydrolase activity, acting on glycosyl bonds"/>
    <property type="evidence" value="ECO:0007669"/>
    <property type="project" value="UniProtKB-KW"/>
</dbReference>
<dbReference type="SMART" id="SM00047">
    <property type="entry name" value="LYZ2"/>
    <property type="match status" value="1"/>
</dbReference>
<accession>A0A918JD86</accession>
<feature type="domain" description="Mannosyl-glycoprotein endo-beta-N-acetylglucosamidase-like" evidence="12">
    <location>
        <begin position="156"/>
        <end position="312"/>
    </location>
</feature>
<dbReference type="Gene3D" id="1.10.530.10">
    <property type="match status" value="1"/>
</dbReference>
<evidence type="ECO:0000256" key="8">
    <source>
        <dbReference type="ARBA" id="ARBA00022801"/>
    </source>
</evidence>
<dbReference type="AlphaFoldDB" id="A0A918JD86"/>
<comment type="similarity">
    <text evidence="4">In the C-terminal section; belongs to the glycosyl hydrolase 73 family.</text>
</comment>
<keyword evidence="7" id="KW-1005">Bacterial flagellum biogenesis</keyword>
<dbReference type="RefSeq" id="WP_189403163.1">
    <property type="nucleotide sequence ID" value="NZ_BMXP01000001.1"/>
</dbReference>
<dbReference type="InterPro" id="IPR051056">
    <property type="entry name" value="Glycosyl_Hydrolase_73"/>
</dbReference>